<evidence type="ECO:0000313" key="3">
    <source>
        <dbReference type="Proteomes" id="UP000886998"/>
    </source>
</evidence>
<organism evidence="2 3">
    <name type="scientific">Trichonephila inaurata madagascariensis</name>
    <dbReference type="NCBI Taxonomy" id="2747483"/>
    <lineage>
        <taxon>Eukaryota</taxon>
        <taxon>Metazoa</taxon>
        <taxon>Ecdysozoa</taxon>
        <taxon>Arthropoda</taxon>
        <taxon>Chelicerata</taxon>
        <taxon>Arachnida</taxon>
        <taxon>Araneae</taxon>
        <taxon>Araneomorphae</taxon>
        <taxon>Entelegynae</taxon>
        <taxon>Araneoidea</taxon>
        <taxon>Nephilidae</taxon>
        <taxon>Trichonephila</taxon>
        <taxon>Trichonephila inaurata</taxon>
    </lineage>
</organism>
<reference evidence="2" key="1">
    <citation type="submission" date="2020-08" db="EMBL/GenBank/DDBJ databases">
        <title>Multicomponent nature underlies the extraordinary mechanical properties of spider dragline silk.</title>
        <authorList>
            <person name="Kono N."/>
            <person name="Nakamura H."/>
            <person name="Mori M."/>
            <person name="Yoshida Y."/>
            <person name="Ohtoshi R."/>
            <person name="Malay A.D."/>
            <person name="Moran D.A.P."/>
            <person name="Tomita M."/>
            <person name="Numata K."/>
            <person name="Arakawa K."/>
        </authorList>
    </citation>
    <scope>NUCLEOTIDE SEQUENCE</scope>
</reference>
<dbReference type="AlphaFoldDB" id="A0A8X6XRF3"/>
<feature type="region of interest" description="Disordered" evidence="1">
    <location>
        <begin position="1"/>
        <end position="29"/>
    </location>
</feature>
<feature type="compositionally biased region" description="Basic and acidic residues" evidence="1">
    <location>
        <begin position="13"/>
        <end position="26"/>
    </location>
</feature>
<feature type="compositionally biased region" description="Polar residues" evidence="1">
    <location>
        <begin position="1"/>
        <end position="10"/>
    </location>
</feature>
<dbReference type="EMBL" id="BMAV01011428">
    <property type="protein sequence ID" value="GFY57310.1"/>
    <property type="molecule type" value="Genomic_DNA"/>
</dbReference>
<gene>
    <name evidence="2" type="ORF">TNIN_446961</name>
</gene>
<evidence type="ECO:0000256" key="1">
    <source>
        <dbReference type="SAM" id="MobiDB-lite"/>
    </source>
</evidence>
<protein>
    <submittedName>
        <fullName evidence="2">Uncharacterized protein</fullName>
    </submittedName>
</protein>
<name>A0A8X6XRF3_9ARAC</name>
<evidence type="ECO:0000313" key="2">
    <source>
        <dbReference type="EMBL" id="GFY57310.1"/>
    </source>
</evidence>
<keyword evidence="3" id="KW-1185">Reference proteome</keyword>
<proteinExistence type="predicted"/>
<dbReference type="Proteomes" id="UP000886998">
    <property type="component" value="Unassembled WGS sequence"/>
</dbReference>
<sequence length="98" mass="10864">MKISKSPTLDQTDETKASAKSHEKRFLGKTIPAKKLNPLGEVKLWNPMSLTPPTAPEVKPVFHQRDPIFDPFAPPKFRARNVVSKNGVEPDGLSEGFP</sequence>
<comment type="caution">
    <text evidence="2">The sequence shown here is derived from an EMBL/GenBank/DDBJ whole genome shotgun (WGS) entry which is preliminary data.</text>
</comment>
<accession>A0A8X6XRF3</accession>